<reference evidence="3" key="1">
    <citation type="submission" date="2016-10" db="EMBL/GenBank/DDBJ databases">
        <authorList>
            <person name="Varghese N."/>
        </authorList>
    </citation>
    <scope>NUCLEOTIDE SEQUENCE [LARGE SCALE GENOMIC DNA]</scope>
    <source>
        <strain evidence="3">DSM 45096 / BCRC 16803 / CGMCC 4.1857 / CIP 109030 / JCM 12277 / KCTC 19219 / NBRC 100920 / 33214</strain>
    </source>
</reference>
<evidence type="ECO:0000313" key="2">
    <source>
        <dbReference type="EMBL" id="SEM14030.1"/>
    </source>
</evidence>
<organism evidence="2 3">
    <name type="scientific">Streptacidiphilus jiangxiensis</name>
    <dbReference type="NCBI Taxonomy" id="235985"/>
    <lineage>
        <taxon>Bacteria</taxon>
        <taxon>Bacillati</taxon>
        <taxon>Actinomycetota</taxon>
        <taxon>Actinomycetes</taxon>
        <taxon>Kitasatosporales</taxon>
        <taxon>Streptomycetaceae</taxon>
        <taxon>Streptacidiphilus</taxon>
    </lineage>
</organism>
<dbReference type="EMBL" id="FOAZ01000019">
    <property type="protein sequence ID" value="SEM14030.1"/>
    <property type="molecule type" value="Genomic_DNA"/>
</dbReference>
<dbReference type="AlphaFoldDB" id="A0A1H7VXU4"/>
<keyword evidence="3" id="KW-1185">Reference proteome</keyword>
<dbReference type="Gene3D" id="3.90.1570.10">
    <property type="entry name" value="tt1808, chain A"/>
    <property type="match status" value="1"/>
</dbReference>
<proteinExistence type="predicted"/>
<dbReference type="STRING" id="235985.SAMN05414137_11975"/>
<feature type="domain" description="Putative restriction endonuclease" evidence="1">
    <location>
        <begin position="17"/>
        <end position="188"/>
    </location>
</feature>
<keyword evidence="2" id="KW-0378">Hydrolase</keyword>
<name>A0A1H7VXU4_STRJI</name>
<sequence length="193" mass="21180">MSAMAHEAMPTDEEILLESFLALETPEGFKAELVEGEIVVSPAPDGDHQDAIDVIVYQVFGRSTEPMQQSGNSGLLIKAGGPCPKNHLIPDLVLAPRERRILRGAPSWMRPDGVAMVVEVTSLRPSVDRKVKRHCYARAGIPLYLLVDRDEAKVVLHSEPSGDDYARVLSVAFGEPLALPEPFGFELETSEFF</sequence>
<dbReference type="GO" id="GO:0004519">
    <property type="term" value="F:endonuclease activity"/>
    <property type="evidence" value="ECO:0007669"/>
    <property type="project" value="UniProtKB-KW"/>
</dbReference>
<dbReference type="SUPFAM" id="SSF52980">
    <property type="entry name" value="Restriction endonuclease-like"/>
    <property type="match status" value="1"/>
</dbReference>
<dbReference type="RefSeq" id="WP_042444780.1">
    <property type="nucleotide sequence ID" value="NZ_BBPN01000007.1"/>
</dbReference>
<dbReference type="InterPro" id="IPR011335">
    <property type="entry name" value="Restrct_endonuc-II-like"/>
</dbReference>
<dbReference type="InterPro" id="IPR008538">
    <property type="entry name" value="Uma2"/>
</dbReference>
<dbReference type="Pfam" id="PF05685">
    <property type="entry name" value="Uma2"/>
    <property type="match status" value="1"/>
</dbReference>
<dbReference type="eggNOG" id="COG4636">
    <property type="taxonomic scope" value="Bacteria"/>
</dbReference>
<evidence type="ECO:0000259" key="1">
    <source>
        <dbReference type="Pfam" id="PF05685"/>
    </source>
</evidence>
<evidence type="ECO:0000313" key="3">
    <source>
        <dbReference type="Proteomes" id="UP000183015"/>
    </source>
</evidence>
<dbReference type="InterPro" id="IPR012296">
    <property type="entry name" value="Nuclease_put_TT1808"/>
</dbReference>
<dbReference type="PANTHER" id="PTHR35400:SF3">
    <property type="entry name" value="SLL1072 PROTEIN"/>
    <property type="match status" value="1"/>
</dbReference>
<dbReference type="OrthoDB" id="4537149at2"/>
<dbReference type="PANTHER" id="PTHR35400">
    <property type="entry name" value="SLR1083 PROTEIN"/>
    <property type="match status" value="1"/>
</dbReference>
<keyword evidence="2" id="KW-0255">Endonuclease</keyword>
<dbReference type="CDD" id="cd06260">
    <property type="entry name" value="DUF820-like"/>
    <property type="match status" value="1"/>
</dbReference>
<protein>
    <submittedName>
        <fullName evidence="2">Endonuclease, Uma2 family (Restriction endonuclease fold)</fullName>
    </submittedName>
</protein>
<dbReference type="Proteomes" id="UP000183015">
    <property type="component" value="Unassembled WGS sequence"/>
</dbReference>
<keyword evidence="2" id="KW-0540">Nuclease</keyword>
<gene>
    <name evidence="2" type="ORF">SAMN05414137_11975</name>
</gene>
<accession>A0A1H7VXU4</accession>